<gene>
    <name evidence="1" type="ORF">LCGC14_0208860</name>
</gene>
<dbReference type="AlphaFoldDB" id="A0A0F9UGP9"/>
<accession>A0A0F9UGP9</accession>
<comment type="caution">
    <text evidence="1">The sequence shown here is derived from an EMBL/GenBank/DDBJ whole genome shotgun (WGS) entry which is preliminary data.</text>
</comment>
<name>A0A0F9UGP9_9ZZZZ</name>
<sequence>MAQLFPSKQAFVDLKDDTQVLVSTVKITNTTSDHLELPNAVDAAVLTASGASDPEFYLVHQDGATLAIDGATVGTEYIVVSNHVGGINSYPGRATVDTPK</sequence>
<proteinExistence type="predicted"/>
<reference evidence="1" key="1">
    <citation type="journal article" date="2015" name="Nature">
        <title>Complex archaea that bridge the gap between prokaryotes and eukaryotes.</title>
        <authorList>
            <person name="Spang A."/>
            <person name="Saw J.H."/>
            <person name="Jorgensen S.L."/>
            <person name="Zaremba-Niedzwiedzka K."/>
            <person name="Martijn J."/>
            <person name="Lind A.E."/>
            <person name="van Eijk R."/>
            <person name="Schleper C."/>
            <person name="Guy L."/>
            <person name="Ettema T.J."/>
        </authorList>
    </citation>
    <scope>NUCLEOTIDE SEQUENCE</scope>
</reference>
<protein>
    <submittedName>
        <fullName evidence="1">Uncharacterized protein</fullName>
    </submittedName>
</protein>
<evidence type="ECO:0000313" key="1">
    <source>
        <dbReference type="EMBL" id="KKN92395.1"/>
    </source>
</evidence>
<dbReference type="EMBL" id="LAZR01000095">
    <property type="protein sequence ID" value="KKN92395.1"/>
    <property type="molecule type" value="Genomic_DNA"/>
</dbReference>
<organism evidence="1">
    <name type="scientific">marine sediment metagenome</name>
    <dbReference type="NCBI Taxonomy" id="412755"/>
    <lineage>
        <taxon>unclassified sequences</taxon>
        <taxon>metagenomes</taxon>
        <taxon>ecological metagenomes</taxon>
    </lineage>
</organism>